<dbReference type="EMBL" id="CP106793">
    <property type="protein sequence ID" value="UXY24830.1"/>
    <property type="molecule type" value="Genomic_DNA"/>
</dbReference>
<gene>
    <name evidence="2" type="ORF">N8I84_02420</name>
</gene>
<feature type="region of interest" description="Disordered" evidence="1">
    <location>
        <begin position="119"/>
        <end position="139"/>
    </location>
</feature>
<evidence type="ECO:0000313" key="3">
    <source>
        <dbReference type="Proteomes" id="UP001061298"/>
    </source>
</evidence>
<evidence type="ECO:0000313" key="2">
    <source>
        <dbReference type="EMBL" id="UXY24830.1"/>
    </source>
</evidence>
<evidence type="ECO:0000256" key="1">
    <source>
        <dbReference type="SAM" id="MobiDB-lite"/>
    </source>
</evidence>
<reference evidence="2" key="1">
    <citation type="submission" date="2022-10" db="EMBL/GenBank/DDBJ databases">
        <authorList>
            <person name="Mo P."/>
        </authorList>
    </citation>
    <scope>NUCLEOTIDE SEQUENCE</scope>
    <source>
        <strain evidence="2">HUAS 13-4</strain>
    </source>
</reference>
<accession>A0ABY6EDL8</accession>
<proteinExistence type="predicted"/>
<protein>
    <submittedName>
        <fullName evidence="2">Uncharacterized protein</fullName>
    </submittedName>
</protein>
<feature type="compositionally biased region" description="Low complexity" evidence="1">
    <location>
        <begin position="130"/>
        <end position="139"/>
    </location>
</feature>
<name>A0ABY6EDL8_9ACTN</name>
<organism evidence="2 3">
    <name type="scientific">Streptomyces cynarae</name>
    <dbReference type="NCBI Taxonomy" id="2981134"/>
    <lineage>
        <taxon>Bacteria</taxon>
        <taxon>Bacillati</taxon>
        <taxon>Actinomycetota</taxon>
        <taxon>Actinomycetes</taxon>
        <taxon>Kitasatosporales</taxon>
        <taxon>Streptomycetaceae</taxon>
        <taxon>Streptomyces</taxon>
    </lineage>
</organism>
<dbReference type="RefSeq" id="WP_263235053.1">
    <property type="nucleotide sequence ID" value="NZ_CP106793.1"/>
</dbReference>
<sequence>MPLIVEFLELNTGGLLLVKEPFLCHSCALTGVNVANSTRCESVAKALLDGRMARSRFVFAARCTPLARTPRSACSRWRRQPAQPRAAVERTGNAFMNGVHAAVLVTAVCAWWALDAGAGRPPKGRRTARRSSSPAAITTSTSTYHCGNIWFMPRAAHRGDQLDSAAQPSRSA</sequence>
<keyword evidence="3" id="KW-1185">Reference proteome</keyword>
<dbReference type="Proteomes" id="UP001061298">
    <property type="component" value="Chromosome"/>
</dbReference>